<evidence type="ECO:0000256" key="3">
    <source>
        <dbReference type="ARBA" id="ARBA00022741"/>
    </source>
</evidence>
<protein>
    <submittedName>
        <fullName evidence="7">ABC-type transporter, ATPase component</fullName>
    </submittedName>
</protein>
<dbReference type="GO" id="GO:0005524">
    <property type="term" value="F:ATP binding"/>
    <property type="evidence" value="ECO:0007669"/>
    <property type="project" value="UniProtKB-KW"/>
</dbReference>
<reference evidence="7" key="1">
    <citation type="journal article" date="2016" name="Appl. Microbiol. Biotechnol.">
        <title>Anti-MRSA and anti-TB metabolites from marine-derived Verrucosispora sp. MS100047.</title>
        <authorList>
            <person name="Huang P."/>
            <person name="Xie F."/>
            <person name="Ren B."/>
            <person name="Wang Q."/>
            <person name="Wang J."/>
            <person name="Wang Q."/>
            <person name="Abdel-Mageed W.M."/>
            <person name="Liu M."/>
            <person name="Han J."/>
            <person name="Oyeleye A."/>
            <person name="Shen J."/>
            <person name="Song F."/>
            <person name="Dai H."/>
            <person name="Liu X."/>
            <person name="Zhang L."/>
        </authorList>
    </citation>
    <scope>NUCLEOTIDE SEQUENCE</scope>
    <source>
        <strain evidence="7">MS100047</strain>
    </source>
</reference>
<dbReference type="AlphaFoldDB" id="A0A097CRM0"/>
<keyword evidence="5" id="KW-0046">Antibiotic resistance</keyword>
<name>A0A097CRM0_9ACTN</name>
<sequence>MIEVEDLTVAYGSVRAVRGVSFQVAPGEVVALLGRNGAGKTSTMQVLAGHRAATSGRVRVAGGDPYRDRATVRRHVGIMLQEAGFLGELTVAETVQAWRRFGRDPLPRDEVLDLVDLRAQARIRVGRLSGGQRRRLDLALAILHRPRVLFLDEPTTGLDPEARQNTWQVIEGLAQADTTVLLTTHYLQEAERLAGRVLMMEAGRLTVSGDLPTVLSAGTGTVSFAADRLPEDLPADWPAEYAAGRVVIRTRRLDETAAEVFAWAATRGRVLPQVAVRPASLEDVYLGLTEDRQRGPVDAVPEKVGHR</sequence>
<keyword evidence="3" id="KW-0547">Nucleotide-binding</keyword>
<accession>A0A097CRM0</accession>
<dbReference type="InterPro" id="IPR003593">
    <property type="entry name" value="AAA+_ATPase"/>
</dbReference>
<evidence type="ECO:0000256" key="2">
    <source>
        <dbReference type="ARBA" id="ARBA00022448"/>
    </source>
</evidence>
<dbReference type="PANTHER" id="PTHR42711:SF17">
    <property type="entry name" value="ABC TRANSPORTER ATP-BINDING PROTEIN"/>
    <property type="match status" value="1"/>
</dbReference>
<dbReference type="PROSITE" id="PS00211">
    <property type="entry name" value="ABC_TRANSPORTER_1"/>
    <property type="match status" value="1"/>
</dbReference>
<dbReference type="Gene3D" id="3.40.50.300">
    <property type="entry name" value="P-loop containing nucleotide triphosphate hydrolases"/>
    <property type="match status" value="1"/>
</dbReference>
<dbReference type="EMBL" id="KF826619">
    <property type="protein sequence ID" value="AIS85280.1"/>
    <property type="molecule type" value="Genomic_DNA"/>
</dbReference>
<dbReference type="Pfam" id="PF00005">
    <property type="entry name" value="ABC_tran"/>
    <property type="match status" value="1"/>
</dbReference>
<evidence type="ECO:0000313" key="7">
    <source>
        <dbReference type="EMBL" id="AIS85280.1"/>
    </source>
</evidence>
<dbReference type="PROSITE" id="PS50893">
    <property type="entry name" value="ABC_TRANSPORTER_2"/>
    <property type="match status" value="1"/>
</dbReference>
<gene>
    <name evidence="7" type="ORF">VASRM7_43</name>
</gene>
<comment type="subcellular location">
    <subcellularLocation>
        <location evidence="1">Cell membrane</location>
        <topology evidence="1">Peripheral membrane protein</topology>
    </subcellularLocation>
</comment>
<evidence type="ECO:0000259" key="6">
    <source>
        <dbReference type="PROSITE" id="PS50893"/>
    </source>
</evidence>
<evidence type="ECO:0000256" key="1">
    <source>
        <dbReference type="ARBA" id="ARBA00004202"/>
    </source>
</evidence>
<dbReference type="PANTHER" id="PTHR42711">
    <property type="entry name" value="ABC TRANSPORTER ATP-BINDING PROTEIN"/>
    <property type="match status" value="1"/>
</dbReference>
<dbReference type="GO" id="GO:0005886">
    <property type="term" value="C:plasma membrane"/>
    <property type="evidence" value="ECO:0007669"/>
    <property type="project" value="UniProtKB-SubCell"/>
</dbReference>
<dbReference type="InterPro" id="IPR003439">
    <property type="entry name" value="ABC_transporter-like_ATP-bd"/>
</dbReference>
<dbReference type="GO" id="GO:0016887">
    <property type="term" value="F:ATP hydrolysis activity"/>
    <property type="evidence" value="ECO:0007669"/>
    <property type="project" value="InterPro"/>
</dbReference>
<dbReference type="GO" id="GO:0046677">
    <property type="term" value="P:response to antibiotic"/>
    <property type="evidence" value="ECO:0007669"/>
    <property type="project" value="UniProtKB-KW"/>
</dbReference>
<proteinExistence type="predicted"/>
<dbReference type="InterPro" id="IPR027417">
    <property type="entry name" value="P-loop_NTPase"/>
</dbReference>
<evidence type="ECO:0000256" key="5">
    <source>
        <dbReference type="ARBA" id="ARBA00023251"/>
    </source>
</evidence>
<keyword evidence="4" id="KW-0067">ATP-binding</keyword>
<dbReference type="CDD" id="cd03230">
    <property type="entry name" value="ABC_DR_subfamily_A"/>
    <property type="match status" value="1"/>
</dbReference>
<dbReference type="SUPFAM" id="SSF52540">
    <property type="entry name" value="P-loop containing nucleoside triphosphate hydrolases"/>
    <property type="match status" value="1"/>
</dbReference>
<evidence type="ECO:0000256" key="4">
    <source>
        <dbReference type="ARBA" id="ARBA00022840"/>
    </source>
</evidence>
<dbReference type="InterPro" id="IPR017871">
    <property type="entry name" value="ABC_transporter-like_CS"/>
</dbReference>
<keyword evidence="2" id="KW-0813">Transport</keyword>
<dbReference type="InterPro" id="IPR050763">
    <property type="entry name" value="ABC_transporter_ATP-binding"/>
</dbReference>
<dbReference type="SMART" id="SM00382">
    <property type="entry name" value="AAA"/>
    <property type="match status" value="1"/>
</dbReference>
<feature type="domain" description="ABC transporter" evidence="6">
    <location>
        <begin position="2"/>
        <end position="227"/>
    </location>
</feature>
<organism evidence="7">
    <name type="scientific">Verrucosispora sp. MS100047</name>
    <dbReference type="NCBI Taxonomy" id="1410949"/>
    <lineage>
        <taxon>Bacteria</taxon>
        <taxon>Bacillati</taxon>
        <taxon>Actinomycetota</taxon>
        <taxon>Actinomycetes</taxon>
        <taxon>Micromonosporales</taxon>
        <taxon>Micromonosporaceae</taxon>
        <taxon>Micromonospora</taxon>
    </lineage>
</organism>